<evidence type="ECO:0000256" key="7">
    <source>
        <dbReference type="RuleBase" id="RU363032"/>
    </source>
</evidence>
<keyword evidence="2 7" id="KW-0813">Transport</keyword>
<evidence type="ECO:0000259" key="8">
    <source>
        <dbReference type="PROSITE" id="PS50928"/>
    </source>
</evidence>
<evidence type="ECO:0000256" key="2">
    <source>
        <dbReference type="ARBA" id="ARBA00022448"/>
    </source>
</evidence>
<dbReference type="PANTHER" id="PTHR30151:SF20">
    <property type="entry name" value="ABC TRANSPORTER PERMEASE PROTEIN HI_0355-RELATED"/>
    <property type="match status" value="1"/>
</dbReference>
<dbReference type="EMBL" id="JAUFPN010000008">
    <property type="protein sequence ID" value="MDN3562972.1"/>
    <property type="molecule type" value="Genomic_DNA"/>
</dbReference>
<name>A0ABT7ZZS9_9PROT</name>
<dbReference type="CDD" id="cd06261">
    <property type="entry name" value="TM_PBP2"/>
    <property type="match status" value="1"/>
</dbReference>
<keyword evidence="10" id="KW-1185">Reference proteome</keyword>
<gene>
    <name evidence="9" type="ORF">QWZ14_01080</name>
</gene>
<evidence type="ECO:0000256" key="4">
    <source>
        <dbReference type="ARBA" id="ARBA00022692"/>
    </source>
</evidence>
<keyword evidence="5 7" id="KW-1133">Transmembrane helix</keyword>
<feature type="domain" description="ABC transmembrane type-1" evidence="8">
    <location>
        <begin position="51"/>
        <end position="233"/>
    </location>
</feature>
<feature type="transmembrane region" description="Helical" evidence="7">
    <location>
        <begin position="62"/>
        <end position="81"/>
    </location>
</feature>
<proteinExistence type="inferred from homology"/>
<evidence type="ECO:0000313" key="9">
    <source>
        <dbReference type="EMBL" id="MDN3562972.1"/>
    </source>
</evidence>
<dbReference type="RefSeq" id="WP_290314702.1">
    <property type="nucleotide sequence ID" value="NZ_JAUFPN010000008.1"/>
</dbReference>
<dbReference type="InterPro" id="IPR000515">
    <property type="entry name" value="MetI-like"/>
</dbReference>
<sequence length="249" mass="26529">MIHRLTHLLLLVALLGGWELACRLVPLPELVLPRPGRVAAVLAEELAGGRLLRHMAVTAGEMVMGLAAGAAFALPVGALLAESPALRRLAHPYLVASQVVPKLALAPLFLLWFGFGMRSIIVITALVCFFPLLENTVTGLGRVDASRLELFRMLRANRWQTLLRLRLPTGLPVILAGFRVAVVLALVGAVVGEFIMGREGLGAAVMAAQGMMDTALMFALLLAIAALGSAAYQGALLAERLILSERFDS</sequence>
<feature type="transmembrane region" description="Helical" evidence="7">
    <location>
        <begin position="215"/>
        <end position="238"/>
    </location>
</feature>
<comment type="caution">
    <text evidence="9">The sequence shown here is derived from an EMBL/GenBank/DDBJ whole genome shotgun (WGS) entry which is preliminary data.</text>
</comment>
<reference evidence="10" key="1">
    <citation type="journal article" date="2019" name="Int. J. Syst. Evol. Microbiol.">
        <title>The Global Catalogue of Microorganisms (GCM) 10K type strain sequencing project: providing services to taxonomists for standard genome sequencing and annotation.</title>
        <authorList>
            <consortium name="The Broad Institute Genomics Platform"/>
            <consortium name="The Broad Institute Genome Sequencing Center for Infectious Disease"/>
            <person name="Wu L."/>
            <person name="Ma J."/>
        </authorList>
    </citation>
    <scope>NUCLEOTIDE SEQUENCE [LARGE SCALE GENOMIC DNA]</scope>
    <source>
        <strain evidence="10">CECT 7131</strain>
    </source>
</reference>
<feature type="transmembrane region" description="Helical" evidence="7">
    <location>
        <begin position="93"/>
        <end position="114"/>
    </location>
</feature>
<keyword evidence="3" id="KW-1003">Cell membrane</keyword>
<keyword evidence="4 7" id="KW-0812">Transmembrane</keyword>
<protein>
    <submittedName>
        <fullName evidence="9">ABC transporter permease subunit</fullName>
    </submittedName>
</protein>
<dbReference type="SUPFAM" id="SSF161098">
    <property type="entry name" value="MetI-like"/>
    <property type="match status" value="1"/>
</dbReference>
<feature type="transmembrane region" description="Helical" evidence="7">
    <location>
        <begin position="173"/>
        <end position="195"/>
    </location>
</feature>
<dbReference type="PANTHER" id="PTHR30151">
    <property type="entry name" value="ALKANE SULFONATE ABC TRANSPORTER-RELATED, MEMBRANE SUBUNIT"/>
    <property type="match status" value="1"/>
</dbReference>
<dbReference type="InterPro" id="IPR035906">
    <property type="entry name" value="MetI-like_sf"/>
</dbReference>
<comment type="subcellular location">
    <subcellularLocation>
        <location evidence="1 7">Cell membrane</location>
        <topology evidence="1 7">Multi-pass membrane protein</topology>
    </subcellularLocation>
</comment>
<feature type="transmembrane region" description="Helical" evidence="7">
    <location>
        <begin position="120"/>
        <end position="143"/>
    </location>
</feature>
<evidence type="ECO:0000256" key="6">
    <source>
        <dbReference type="ARBA" id="ARBA00023136"/>
    </source>
</evidence>
<keyword evidence="6 7" id="KW-0472">Membrane</keyword>
<accession>A0ABT7ZZS9</accession>
<evidence type="ECO:0000256" key="5">
    <source>
        <dbReference type="ARBA" id="ARBA00022989"/>
    </source>
</evidence>
<dbReference type="Pfam" id="PF00528">
    <property type="entry name" value="BPD_transp_1"/>
    <property type="match status" value="1"/>
</dbReference>
<evidence type="ECO:0000256" key="3">
    <source>
        <dbReference type="ARBA" id="ARBA00022475"/>
    </source>
</evidence>
<dbReference type="Proteomes" id="UP001529369">
    <property type="component" value="Unassembled WGS sequence"/>
</dbReference>
<evidence type="ECO:0000256" key="1">
    <source>
        <dbReference type="ARBA" id="ARBA00004651"/>
    </source>
</evidence>
<comment type="similarity">
    <text evidence="7">Belongs to the binding-protein-dependent transport system permease family.</text>
</comment>
<organism evidence="9 10">
    <name type="scientific">Paeniroseomonas aquatica</name>
    <dbReference type="NCBI Taxonomy" id="373043"/>
    <lineage>
        <taxon>Bacteria</taxon>
        <taxon>Pseudomonadati</taxon>
        <taxon>Pseudomonadota</taxon>
        <taxon>Alphaproteobacteria</taxon>
        <taxon>Acetobacterales</taxon>
        <taxon>Acetobacteraceae</taxon>
        <taxon>Paeniroseomonas</taxon>
    </lineage>
</organism>
<evidence type="ECO:0000313" key="10">
    <source>
        <dbReference type="Proteomes" id="UP001529369"/>
    </source>
</evidence>
<dbReference type="PROSITE" id="PS50928">
    <property type="entry name" value="ABC_TM1"/>
    <property type="match status" value="1"/>
</dbReference>
<dbReference type="Gene3D" id="1.10.3720.10">
    <property type="entry name" value="MetI-like"/>
    <property type="match status" value="1"/>
</dbReference>